<feature type="transmembrane region" description="Helical" evidence="6">
    <location>
        <begin position="186"/>
        <end position="207"/>
    </location>
</feature>
<dbReference type="PANTHER" id="PTHR23112">
    <property type="entry name" value="G PROTEIN-COUPLED RECEPTOR 157-RELATED"/>
    <property type="match status" value="1"/>
</dbReference>
<protein>
    <recommendedName>
        <fullName evidence="7">G protein-coupled receptor GPR1/2/3 C-terminal domain-containing protein</fullName>
    </recommendedName>
</protein>
<evidence type="ECO:0000313" key="9">
    <source>
        <dbReference type="Proteomes" id="UP000001072"/>
    </source>
</evidence>
<dbReference type="EMBL" id="GL883120">
    <property type="protein sequence ID" value="EGG04060.1"/>
    <property type="molecule type" value="Genomic_DNA"/>
</dbReference>
<evidence type="ECO:0000256" key="3">
    <source>
        <dbReference type="ARBA" id="ARBA00022989"/>
    </source>
</evidence>
<keyword evidence="9" id="KW-1185">Reference proteome</keyword>
<accession>F4RTT9</accession>
<feature type="transmembrane region" description="Helical" evidence="6">
    <location>
        <begin position="133"/>
        <end position="152"/>
    </location>
</feature>
<dbReference type="InterPro" id="IPR022596">
    <property type="entry name" value="GPR1/2/3_C"/>
</dbReference>
<dbReference type="KEGG" id="mlr:MELLADRAFT_89565"/>
<dbReference type="VEuPathDB" id="FungiDB:MELLADRAFT_89565"/>
<evidence type="ECO:0000259" key="7">
    <source>
        <dbReference type="Pfam" id="PF11970"/>
    </source>
</evidence>
<dbReference type="OrthoDB" id="100006at2759"/>
<dbReference type="Pfam" id="PF11970">
    <property type="entry name" value="GPR_Gpa2_C"/>
    <property type="match status" value="1"/>
</dbReference>
<evidence type="ECO:0000256" key="2">
    <source>
        <dbReference type="ARBA" id="ARBA00022692"/>
    </source>
</evidence>
<gene>
    <name evidence="8" type="ORF">MELLADRAFT_89565</name>
</gene>
<dbReference type="GO" id="GO:0005886">
    <property type="term" value="C:plasma membrane"/>
    <property type="evidence" value="ECO:0007669"/>
    <property type="project" value="TreeGrafter"/>
</dbReference>
<feature type="transmembrane region" description="Helical" evidence="6">
    <location>
        <begin position="213"/>
        <end position="238"/>
    </location>
</feature>
<dbReference type="GeneID" id="18935246"/>
<dbReference type="RefSeq" id="XP_007412521.1">
    <property type="nucleotide sequence ID" value="XM_007412459.1"/>
</dbReference>
<proteinExistence type="predicted"/>
<organism evidence="9">
    <name type="scientific">Melampsora larici-populina (strain 98AG31 / pathotype 3-4-7)</name>
    <name type="common">Poplar leaf rust fungus</name>
    <dbReference type="NCBI Taxonomy" id="747676"/>
    <lineage>
        <taxon>Eukaryota</taxon>
        <taxon>Fungi</taxon>
        <taxon>Dikarya</taxon>
        <taxon>Basidiomycota</taxon>
        <taxon>Pucciniomycotina</taxon>
        <taxon>Pucciniomycetes</taxon>
        <taxon>Pucciniales</taxon>
        <taxon>Melampsoraceae</taxon>
        <taxon>Melampsora</taxon>
    </lineage>
</organism>
<reference evidence="9" key="1">
    <citation type="journal article" date="2011" name="Proc. Natl. Acad. Sci. U.S.A.">
        <title>Obligate biotrophy features unraveled by the genomic analysis of rust fungi.</title>
        <authorList>
            <person name="Duplessis S."/>
            <person name="Cuomo C.A."/>
            <person name="Lin Y.-C."/>
            <person name="Aerts A."/>
            <person name="Tisserant E."/>
            <person name="Veneault-Fourrey C."/>
            <person name="Joly D.L."/>
            <person name="Hacquard S."/>
            <person name="Amselem J."/>
            <person name="Cantarel B.L."/>
            <person name="Chiu R."/>
            <person name="Coutinho P.M."/>
            <person name="Feau N."/>
            <person name="Field M."/>
            <person name="Frey P."/>
            <person name="Gelhaye E."/>
            <person name="Goldberg J."/>
            <person name="Grabherr M.G."/>
            <person name="Kodira C.D."/>
            <person name="Kohler A."/>
            <person name="Kuees U."/>
            <person name="Lindquist E.A."/>
            <person name="Lucas S.M."/>
            <person name="Mago R."/>
            <person name="Mauceli E."/>
            <person name="Morin E."/>
            <person name="Murat C."/>
            <person name="Pangilinan J.L."/>
            <person name="Park R."/>
            <person name="Pearson M."/>
            <person name="Quesneville H."/>
            <person name="Rouhier N."/>
            <person name="Sakthikumar S."/>
            <person name="Salamov A.A."/>
            <person name="Schmutz J."/>
            <person name="Selles B."/>
            <person name="Shapiro H."/>
            <person name="Tanguay P."/>
            <person name="Tuskan G.A."/>
            <person name="Henrissat B."/>
            <person name="Van de Peer Y."/>
            <person name="Rouze P."/>
            <person name="Ellis J.G."/>
            <person name="Dodds P.N."/>
            <person name="Schein J.E."/>
            <person name="Zhong S."/>
            <person name="Hamelin R.C."/>
            <person name="Grigoriev I.V."/>
            <person name="Szabo L.J."/>
            <person name="Martin F."/>
        </authorList>
    </citation>
    <scope>NUCLEOTIDE SEQUENCE [LARGE SCALE GENOMIC DNA]</scope>
    <source>
        <strain evidence="9">98AG31 / pathotype 3-4-7</strain>
    </source>
</reference>
<keyword evidence="2 6" id="KW-0812">Transmembrane</keyword>
<feature type="transmembrane region" description="Helical" evidence="6">
    <location>
        <begin position="77"/>
        <end position="96"/>
    </location>
</feature>
<keyword evidence="4 6" id="KW-0472">Membrane</keyword>
<dbReference type="PANTHER" id="PTHR23112:SF37">
    <property type="entry name" value="G PROTEIN-COUPLED RECEPTOR GPR1"/>
    <property type="match status" value="1"/>
</dbReference>
<dbReference type="Proteomes" id="UP000001072">
    <property type="component" value="Unassembled WGS sequence"/>
</dbReference>
<evidence type="ECO:0000313" key="8">
    <source>
        <dbReference type="EMBL" id="EGG04060.1"/>
    </source>
</evidence>
<dbReference type="STRING" id="747676.F4RTT9"/>
<dbReference type="AlphaFoldDB" id="F4RTT9"/>
<evidence type="ECO:0000256" key="1">
    <source>
        <dbReference type="ARBA" id="ARBA00004141"/>
    </source>
</evidence>
<dbReference type="Gene3D" id="1.20.1070.10">
    <property type="entry name" value="Rhodopsin 7-helix transmembrane proteins"/>
    <property type="match status" value="1"/>
</dbReference>
<dbReference type="SUPFAM" id="SSF81321">
    <property type="entry name" value="Family A G protein-coupled receptor-like"/>
    <property type="match status" value="1"/>
</dbReference>
<dbReference type="InParanoid" id="F4RTT9"/>
<evidence type="ECO:0000256" key="4">
    <source>
        <dbReference type="ARBA" id="ARBA00023136"/>
    </source>
</evidence>
<dbReference type="GO" id="GO:0007189">
    <property type="term" value="P:adenylate cyclase-activating G protein-coupled receptor signaling pathway"/>
    <property type="evidence" value="ECO:0007669"/>
    <property type="project" value="TreeGrafter"/>
</dbReference>
<sequence length="345" mass="38192">MFMNLVFADFIQALGFGMNYVWIKQPDVSCVAHECATMCTFQGVLIQLGDLASAYSNLMIAIQTYVILIFSWHLPLWSAWVSIPALWVIVGAFSFIPPTVNGTWTGSRPFYTWTGAWCWINEDYGPLRLYLHYFWIFVAAFASIALYGHIFFSLRLHLRSSRAGSHGIIPVADPHRKKLERKAEGMLMYPTGFIVMILPLSAYRLAALAGHDWGITAAGVAGSMYCLSGFVDVLLFGLTRSIIAWPVFGGTKSTHTTMAMRNSDVSSGGPAAATRSAFRVQVVQETVINLDTPTLKDHPRDFVSGKGRVPRPDGDAGSWPVLQRPAQTPWYHPGGQSIDLPVLDR</sequence>
<feature type="transmembrane region" description="Helical" evidence="6">
    <location>
        <begin position="52"/>
        <end position="70"/>
    </location>
</feature>
<dbReference type="eggNOG" id="ENOG502RYZC">
    <property type="taxonomic scope" value="Eukaryota"/>
</dbReference>
<name>F4RTT9_MELLP</name>
<feature type="region of interest" description="Disordered" evidence="5">
    <location>
        <begin position="298"/>
        <end position="345"/>
    </location>
</feature>
<dbReference type="GO" id="GO:0004930">
    <property type="term" value="F:G protein-coupled receptor activity"/>
    <property type="evidence" value="ECO:0007669"/>
    <property type="project" value="TreeGrafter"/>
</dbReference>
<dbReference type="HOGENOM" id="CLU_039654_0_0_1"/>
<evidence type="ECO:0000256" key="5">
    <source>
        <dbReference type="SAM" id="MobiDB-lite"/>
    </source>
</evidence>
<feature type="domain" description="G protein-coupled receptor GPR1/2/3 C-terminal" evidence="7">
    <location>
        <begin position="175"/>
        <end position="240"/>
    </location>
</feature>
<comment type="subcellular location">
    <subcellularLocation>
        <location evidence="1">Membrane</location>
        <topology evidence="1">Multi-pass membrane protein</topology>
    </subcellularLocation>
</comment>
<keyword evidence="3 6" id="KW-1133">Transmembrane helix</keyword>
<evidence type="ECO:0000256" key="6">
    <source>
        <dbReference type="SAM" id="Phobius"/>
    </source>
</evidence>